<feature type="domain" description="Endonuclease/exonuclease/phosphatase" evidence="2">
    <location>
        <begin position="120"/>
        <end position="334"/>
    </location>
</feature>
<gene>
    <name evidence="3" type="ORF">ABDK96_11485</name>
</gene>
<evidence type="ECO:0000313" key="3">
    <source>
        <dbReference type="EMBL" id="MEO9248308.1"/>
    </source>
</evidence>
<feature type="transmembrane region" description="Helical" evidence="1">
    <location>
        <begin position="75"/>
        <end position="93"/>
    </location>
</feature>
<dbReference type="Pfam" id="PF03372">
    <property type="entry name" value="Exo_endo_phos"/>
    <property type="match status" value="1"/>
</dbReference>
<dbReference type="Proteomes" id="UP001484097">
    <property type="component" value="Unassembled WGS sequence"/>
</dbReference>
<dbReference type="RefSeq" id="WP_347920924.1">
    <property type="nucleotide sequence ID" value="NZ_JBDXMX010000004.1"/>
</dbReference>
<evidence type="ECO:0000259" key="2">
    <source>
        <dbReference type="Pfam" id="PF03372"/>
    </source>
</evidence>
<protein>
    <submittedName>
        <fullName evidence="3">Endonuclease/exonuclease/phosphatase family protein</fullName>
    </submittedName>
</protein>
<reference evidence="3 4" key="1">
    <citation type="submission" date="2024-05" db="EMBL/GenBank/DDBJ databases">
        <authorList>
            <person name="Yi C."/>
        </authorList>
    </citation>
    <scope>NUCLEOTIDE SEQUENCE [LARGE SCALE GENOMIC DNA]</scope>
    <source>
        <strain evidence="3 4">XS13</strain>
    </source>
</reference>
<keyword evidence="4" id="KW-1185">Reference proteome</keyword>
<proteinExistence type="predicted"/>
<keyword evidence="1" id="KW-0472">Membrane</keyword>
<dbReference type="InterPro" id="IPR036691">
    <property type="entry name" value="Endo/exonu/phosph_ase_sf"/>
</dbReference>
<accession>A0ABV0IJH0</accession>
<keyword evidence="3" id="KW-0255">Endonuclease</keyword>
<organism evidence="3 4">
    <name type="scientific">Citricoccus nitrophenolicus</name>
    <dbReference type="NCBI Taxonomy" id="863575"/>
    <lineage>
        <taxon>Bacteria</taxon>
        <taxon>Bacillati</taxon>
        <taxon>Actinomycetota</taxon>
        <taxon>Actinomycetes</taxon>
        <taxon>Micrococcales</taxon>
        <taxon>Micrococcaceae</taxon>
        <taxon>Citricoccus</taxon>
    </lineage>
</organism>
<comment type="caution">
    <text evidence="3">The sequence shown here is derived from an EMBL/GenBank/DDBJ whole genome shotgun (WGS) entry which is preliminary data.</text>
</comment>
<evidence type="ECO:0000256" key="1">
    <source>
        <dbReference type="SAM" id="Phobius"/>
    </source>
</evidence>
<feature type="transmembrane region" description="Helical" evidence="1">
    <location>
        <begin position="21"/>
        <end position="40"/>
    </location>
</feature>
<dbReference type="InterPro" id="IPR005135">
    <property type="entry name" value="Endo/exonuclease/phosphatase"/>
</dbReference>
<sequence>MAVPSPAVDGRRSRRRRVRTAALVTCAVLALGLAVLPHPAITVPWFVAPLQSLVPVLSLVAAVAAVALTVARQRWAALVLGAGAVAGLVPALVPMAPPAPPASPAGSAASDGTGELTLLSLNTEYAGVDPTALAAAIEEYGVDVLVLLEADEGLVGDLRTRGALEGLPHRTDQIPDDPQGGPAGGAVILSAHPLRSEGVAPRFAGYRHFDQPVAVVQDPGLGPVRVVGIHPVPPVGPDFVPSWDETLRGLDGWQSGQTDLPLVLAGDFNASEAHPQFRALAEGFTPAAAAGGPWPGPTWPVGSWVPPFTQIDHVLMRGLVPQDYRRLTLPGTDHRGILTTVTAGGSTDGG</sequence>
<name>A0ABV0IJH0_9MICC</name>
<keyword evidence="3" id="KW-0540">Nuclease</keyword>
<dbReference type="GO" id="GO:0004519">
    <property type="term" value="F:endonuclease activity"/>
    <property type="evidence" value="ECO:0007669"/>
    <property type="project" value="UniProtKB-KW"/>
</dbReference>
<evidence type="ECO:0000313" key="4">
    <source>
        <dbReference type="Proteomes" id="UP001484097"/>
    </source>
</evidence>
<feature type="transmembrane region" description="Helical" evidence="1">
    <location>
        <begin position="46"/>
        <end position="68"/>
    </location>
</feature>
<dbReference type="Gene3D" id="3.60.10.10">
    <property type="entry name" value="Endonuclease/exonuclease/phosphatase"/>
    <property type="match status" value="1"/>
</dbReference>
<dbReference type="SUPFAM" id="SSF56219">
    <property type="entry name" value="DNase I-like"/>
    <property type="match status" value="1"/>
</dbReference>
<dbReference type="EMBL" id="JBDXMX010000004">
    <property type="protein sequence ID" value="MEO9248308.1"/>
    <property type="molecule type" value="Genomic_DNA"/>
</dbReference>
<keyword evidence="3" id="KW-0378">Hydrolase</keyword>
<keyword evidence="1" id="KW-0812">Transmembrane</keyword>
<keyword evidence="1" id="KW-1133">Transmembrane helix</keyword>